<comment type="caution">
    <text evidence="10">The sequence shown here is derived from an EMBL/GenBank/DDBJ whole genome shotgun (WGS) entry which is preliminary data.</text>
</comment>
<dbReference type="STRING" id="63057.A0A2P5B0A9"/>
<keyword evidence="3 7" id="KW-0863">Zinc-finger</keyword>
<dbReference type="SUPFAM" id="SSF57667">
    <property type="entry name" value="beta-beta-alpha zinc fingers"/>
    <property type="match status" value="2"/>
</dbReference>
<dbReference type="InterPro" id="IPR044653">
    <property type="entry name" value="AZF1/2/3-like"/>
</dbReference>
<feature type="region of interest" description="Disordered" evidence="8">
    <location>
        <begin position="353"/>
        <end position="384"/>
    </location>
</feature>
<dbReference type="OrthoDB" id="6077919at2759"/>
<feature type="compositionally biased region" description="Basic and acidic residues" evidence="8">
    <location>
        <begin position="236"/>
        <end position="247"/>
    </location>
</feature>
<evidence type="ECO:0000313" key="10">
    <source>
        <dbReference type="EMBL" id="PON42215.1"/>
    </source>
</evidence>
<organism evidence="10 11">
    <name type="scientific">Trema orientale</name>
    <name type="common">Charcoal tree</name>
    <name type="synonym">Celtis orientalis</name>
    <dbReference type="NCBI Taxonomy" id="63057"/>
    <lineage>
        <taxon>Eukaryota</taxon>
        <taxon>Viridiplantae</taxon>
        <taxon>Streptophyta</taxon>
        <taxon>Embryophyta</taxon>
        <taxon>Tracheophyta</taxon>
        <taxon>Spermatophyta</taxon>
        <taxon>Magnoliopsida</taxon>
        <taxon>eudicotyledons</taxon>
        <taxon>Gunneridae</taxon>
        <taxon>Pentapetalae</taxon>
        <taxon>rosids</taxon>
        <taxon>fabids</taxon>
        <taxon>Rosales</taxon>
        <taxon>Cannabaceae</taxon>
        <taxon>Trema</taxon>
    </lineage>
</organism>
<evidence type="ECO:0000256" key="1">
    <source>
        <dbReference type="ARBA" id="ARBA00022723"/>
    </source>
</evidence>
<evidence type="ECO:0000259" key="9">
    <source>
        <dbReference type="PROSITE" id="PS50157"/>
    </source>
</evidence>
<dbReference type="GO" id="GO:0000976">
    <property type="term" value="F:transcription cis-regulatory region binding"/>
    <property type="evidence" value="ECO:0007669"/>
    <property type="project" value="TreeGrafter"/>
</dbReference>
<dbReference type="PANTHER" id="PTHR45988:SF18">
    <property type="entry name" value="C2H2-TYPE ZINC FINGER FAMILY PROTEIN"/>
    <property type="match status" value="1"/>
</dbReference>
<feature type="compositionally biased region" description="Polar residues" evidence="8">
    <location>
        <begin position="12"/>
        <end position="21"/>
    </location>
</feature>
<dbReference type="Proteomes" id="UP000237000">
    <property type="component" value="Unassembled WGS sequence"/>
</dbReference>
<dbReference type="InterPro" id="IPR036236">
    <property type="entry name" value="Znf_C2H2_sf"/>
</dbReference>
<feature type="region of interest" description="Disordered" evidence="8">
    <location>
        <begin position="144"/>
        <end position="163"/>
    </location>
</feature>
<dbReference type="PROSITE" id="PS50157">
    <property type="entry name" value="ZINC_FINGER_C2H2_2"/>
    <property type="match status" value="2"/>
</dbReference>
<feature type="compositionally biased region" description="Low complexity" evidence="8">
    <location>
        <begin position="152"/>
        <end position="163"/>
    </location>
</feature>
<feature type="domain" description="C2H2-type" evidence="9">
    <location>
        <begin position="327"/>
        <end position="354"/>
    </location>
</feature>
<accession>A0A2P5B0A9</accession>
<dbReference type="AlphaFoldDB" id="A0A2P5B0A9"/>
<dbReference type="Pfam" id="PF13912">
    <property type="entry name" value="zf-C2H2_6"/>
    <property type="match status" value="3"/>
</dbReference>
<evidence type="ECO:0000313" key="11">
    <source>
        <dbReference type="Proteomes" id="UP000237000"/>
    </source>
</evidence>
<dbReference type="PROSITE" id="PS00028">
    <property type="entry name" value="ZINC_FINGER_C2H2_1"/>
    <property type="match status" value="3"/>
</dbReference>
<keyword evidence="5" id="KW-0805">Transcription regulation</keyword>
<evidence type="ECO:0000256" key="3">
    <source>
        <dbReference type="ARBA" id="ARBA00022771"/>
    </source>
</evidence>
<gene>
    <name evidence="10" type="ORF">TorRG33x02_336230</name>
</gene>
<dbReference type="EMBL" id="JXTC01000641">
    <property type="protein sequence ID" value="PON42215.1"/>
    <property type="molecule type" value="Genomic_DNA"/>
</dbReference>
<keyword evidence="11" id="KW-1185">Reference proteome</keyword>
<keyword evidence="2" id="KW-0677">Repeat</keyword>
<dbReference type="GO" id="GO:0005634">
    <property type="term" value="C:nucleus"/>
    <property type="evidence" value="ECO:0007669"/>
    <property type="project" value="TreeGrafter"/>
</dbReference>
<evidence type="ECO:0000256" key="5">
    <source>
        <dbReference type="ARBA" id="ARBA00023015"/>
    </source>
</evidence>
<name>A0A2P5B0A9_TREOI</name>
<protein>
    <submittedName>
        <fullName evidence="10">TFIIH C1-like domain containing protein</fullName>
    </submittedName>
</protein>
<keyword evidence="6" id="KW-0804">Transcription</keyword>
<dbReference type="InterPro" id="IPR013087">
    <property type="entry name" value="Znf_C2H2_type"/>
</dbReference>
<feature type="domain" description="C2H2-type" evidence="9">
    <location>
        <begin position="58"/>
        <end position="85"/>
    </location>
</feature>
<evidence type="ECO:0000256" key="8">
    <source>
        <dbReference type="SAM" id="MobiDB-lite"/>
    </source>
</evidence>
<evidence type="ECO:0000256" key="6">
    <source>
        <dbReference type="ARBA" id="ARBA00023163"/>
    </source>
</evidence>
<feature type="non-terminal residue" evidence="10">
    <location>
        <position position="393"/>
    </location>
</feature>
<dbReference type="GO" id="GO:0008270">
    <property type="term" value="F:zinc ion binding"/>
    <property type="evidence" value="ECO:0007669"/>
    <property type="project" value="UniProtKB-KW"/>
</dbReference>
<keyword evidence="4" id="KW-0862">Zinc</keyword>
<keyword evidence="1" id="KW-0479">Metal-binding</keyword>
<feature type="region of interest" description="Disordered" evidence="8">
    <location>
        <begin position="1"/>
        <end position="21"/>
    </location>
</feature>
<dbReference type="PANTHER" id="PTHR45988">
    <property type="entry name" value="C2H2 TYPE ZINC FINGER TRANSCRIPTION FACTOR FAMILY-RELATED"/>
    <property type="match status" value="1"/>
</dbReference>
<sequence length="393" mass="43090">MEEVGSFADISMPSTVKTSGATSDIERLCLKLKIPEPQHYKEKEENKEEEEEEVVLRFACPLCDKSFNSGKALGGHKRIHNQQPTTTTFTSNIYSSNGSIGNFNNKATKDQTTGSRSGTNICPMCLKIFPSKMSLFGHMRSHPERSWRGIEPPATSSPPLLLLPKPTCTSISSTDHDHDHHVLDHDDHDRIIIDLAAAPPLVNWAVTAKRGRKSLTRSATSTSPAAASAITTASASRDDNDSSARSALEDRMKKAVLDLMTLARASPAATNYNNRPAAPPKDHKNIIFKKRKFAEYSDCHSSQNIRMQKPKPKLVTKASSASGHCNYVCSVCERSFPCYQALGGHMSIHKKAAPATAPAPAPAPRLLNIDLNQPPPPDDDDVDDDQWLLLQQF</sequence>
<reference evidence="11" key="1">
    <citation type="submission" date="2016-06" db="EMBL/GenBank/DDBJ databases">
        <title>Parallel loss of symbiosis genes in relatives of nitrogen-fixing non-legume Parasponia.</title>
        <authorList>
            <person name="Van Velzen R."/>
            <person name="Holmer R."/>
            <person name="Bu F."/>
            <person name="Rutten L."/>
            <person name="Van Zeijl A."/>
            <person name="Liu W."/>
            <person name="Santuari L."/>
            <person name="Cao Q."/>
            <person name="Sharma T."/>
            <person name="Shen D."/>
            <person name="Roswanjaya Y."/>
            <person name="Wardhani T."/>
            <person name="Kalhor M.S."/>
            <person name="Jansen J."/>
            <person name="Van den Hoogen J."/>
            <person name="Gungor B."/>
            <person name="Hartog M."/>
            <person name="Hontelez J."/>
            <person name="Verver J."/>
            <person name="Yang W.-C."/>
            <person name="Schijlen E."/>
            <person name="Repin R."/>
            <person name="Schilthuizen M."/>
            <person name="Schranz E."/>
            <person name="Heidstra R."/>
            <person name="Miyata K."/>
            <person name="Fedorova E."/>
            <person name="Kohlen W."/>
            <person name="Bisseling T."/>
            <person name="Smit S."/>
            <person name="Geurts R."/>
        </authorList>
    </citation>
    <scope>NUCLEOTIDE SEQUENCE [LARGE SCALE GENOMIC DNA]</scope>
    <source>
        <strain evidence="11">cv. RG33-2</strain>
    </source>
</reference>
<evidence type="ECO:0000256" key="2">
    <source>
        <dbReference type="ARBA" id="ARBA00022737"/>
    </source>
</evidence>
<dbReference type="SMART" id="SM00355">
    <property type="entry name" value="ZnF_C2H2"/>
    <property type="match status" value="3"/>
</dbReference>
<evidence type="ECO:0000256" key="7">
    <source>
        <dbReference type="PROSITE-ProRule" id="PRU00042"/>
    </source>
</evidence>
<dbReference type="Gene3D" id="3.30.160.60">
    <property type="entry name" value="Classic Zinc Finger"/>
    <property type="match status" value="1"/>
</dbReference>
<dbReference type="InParanoid" id="A0A2P5B0A9"/>
<feature type="region of interest" description="Disordered" evidence="8">
    <location>
        <begin position="212"/>
        <end position="247"/>
    </location>
</feature>
<proteinExistence type="predicted"/>
<dbReference type="GO" id="GO:0003700">
    <property type="term" value="F:DNA-binding transcription factor activity"/>
    <property type="evidence" value="ECO:0007669"/>
    <property type="project" value="InterPro"/>
</dbReference>
<evidence type="ECO:0000256" key="4">
    <source>
        <dbReference type="ARBA" id="ARBA00022833"/>
    </source>
</evidence>
<feature type="compositionally biased region" description="Low complexity" evidence="8">
    <location>
        <begin position="216"/>
        <end position="235"/>
    </location>
</feature>